<comment type="caution">
    <text evidence="1">The sequence shown here is derived from an EMBL/GenBank/DDBJ whole genome shotgun (WGS) entry which is preliminary data.</text>
</comment>
<name>A0A6L2KL93_TANCI</name>
<dbReference type="AlphaFoldDB" id="A0A6L2KL93"/>
<accession>A0A6L2KL93</accession>
<dbReference type="EMBL" id="BKCJ010002483">
    <property type="protein sequence ID" value="GEU48865.1"/>
    <property type="molecule type" value="Genomic_DNA"/>
</dbReference>
<organism evidence="1">
    <name type="scientific">Tanacetum cinerariifolium</name>
    <name type="common">Dalmatian daisy</name>
    <name type="synonym">Chrysanthemum cinerariifolium</name>
    <dbReference type="NCBI Taxonomy" id="118510"/>
    <lineage>
        <taxon>Eukaryota</taxon>
        <taxon>Viridiplantae</taxon>
        <taxon>Streptophyta</taxon>
        <taxon>Embryophyta</taxon>
        <taxon>Tracheophyta</taxon>
        <taxon>Spermatophyta</taxon>
        <taxon>Magnoliopsida</taxon>
        <taxon>eudicotyledons</taxon>
        <taxon>Gunneridae</taxon>
        <taxon>Pentapetalae</taxon>
        <taxon>asterids</taxon>
        <taxon>campanulids</taxon>
        <taxon>Asterales</taxon>
        <taxon>Asteraceae</taxon>
        <taxon>Asteroideae</taxon>
        <taxon>Anthemideae</taxon>
        <taxon>Anthemidinae</taxon>
        <taxon>Tanacetum</taxon>
    </lineage>
</organism>
<dbReference type="GO" id="GO:0004519">
    <property type="term" value="F:endonuclease activity"/>
    <property type="evidence" value="ECO:0007669"/>
    <property type="project" value="UniProtKB-KW"/>
</dbReference>
<protein>
    <submittedName>
        <fullName evidence="1">tRNA-splicing endonuclease subunit Sen54-like isoform X1</fullName>
    </submittedName>
</protein>
<keyword evidence="1" id="KW-0540">Nuclease</keyword>
<dbReference type="Gene3D" id="4.10.910.10">
    <property type="entry name" value="30s ribosomal protein s13, domain 2"/>
    <property type="match status" value="1"/>
</dbReference>
<dbReference type="InterPro" id="IPR027437">
    <property type="entry name" value="Rbsml_uS13_C"/>
</dbReference>
<sequence>MHVGGSSWESFEVYRHLKFLENGNEDIDSIAEISELFTTMKLNELRPFFMFTLRIATSERLDLTIRCLFSVGNLPTKKQIEDLERQCEGIPLQFCNMLNMDVLLLKAKNLVWLFRKHVVGEADCDPLLRSTEQGGAQSLPCFSNGMKAYKDEKYSQVTSNALDMKLRDDLERLKKIR</sequence>
<reference evidence="1" key="1">
    <citation type="journal article" date="2019" name="Sci. Rep.">
        <title>Draft genome of Tanacetum cinerariifolium, the natural source of mosquito coil.</title>
        <authorList>
            <person name="Yamashiro T."/>
            <person name="Shiraishi A."/>
            <person name="Satake H."/>
            <person name="Nakayama K."/>
        </authorList>
    </citation>
    <scope>NUCLEOTIDE SEQUENCE</scope>
</reference>
<keyword evidence="1" id="KW-0255">Endonuclease</keyword>
<gene>
    <name evidence="1" type="ORF">Tci_020843</name>
</gene>
<keyword evidence="1" id="KW-0378">Hydrolase</keyword>
<proteinExistence type="predicted"/>
<evidence type="ECO:0000313" key="1">
    <source>
        <dbReference type="EMBL" id="GEU48865.1"/>
    </source>
</evidence>